<gene>
    <name evidence="1" type="ORF">IQ236_20080</name>
</gene>
<accession>A0ABR9UG99</accession>
<keyword evidence="2" id="KW-1185">Reference proteome</keyword>
<evidence type="ECO:0000313" key="1">
    <source>
        <dbReference type="EMBL" id="MBE9145497.1"/>
    </source>
</evidence>
<dbReference type="Proteomes" id="UP000640725">
    <property type="component" value="Unassembled WGS sequence"/>
</dbReference>
<evidence type="ECO:0000313" key="2">
    <source>
        <dbReference type="Proteomes" id="UP000640725"/>
    </source>
</evidence>
<sequence>MDRFLYEKSISYQGHLIIPFVRVTVSDRKIYSYMLLSQLGHKGKFHKSENPADLYCSQLEKIIEIAQDHLDHHSDILPKEDYFHCRYTYQNDLIIIYQEAEKYFYDHYKPYSLNNIAAPKLFLSQQDCINWVKAGLDRSGTVTEP</sequence>
<proteinExistence type="predicted"/>
<dbReference type="EMBL" id="JADEWU010000059">
    <property type="protein sequence ID" value="MBE9145497.1"/>
    <property type="molecule type" value="Genomic_DNA"/>
</dbReference>
<comment type="caution">
    <text evidence="1">The sequence shown here is derived from an EMBL/GenBank/DDBJ whole genome shotgun (WGS) entry which is preliminary data.</text>
</comment>
<name>A0ABR9UG99_9CYAN</name>
<dbReference type="RefSeq" id="WP_193870932.1">
    <property type="nucleotide sequence ID" value="NZ_JADEWU010000059.1"/>
</dbReference>
<protein>
    <submittedName>
        <fullName evidence="1">Uncharacterized protein</fullName>
    </submittedName>
</protein>
<organism evidence="1 2">
    <name type="scientific">Planktothrix mougeotii LEGE 06226</name>
    <dbReference type="NCBI Taxonomy" id="1828728"/>
    <lineage>
        <taxon>Bacteria</taxon>
        <taxon>Bacillati</taxon>
        <taxon>Cyanobacteriota</taxon>
        <taxon>Cyanophyceae</taxon>
        <taxon>Oscillatoriophycideae</taxon>
        <taxon>Oscillatoriales</taxon>
        <taxon>Microcoleaceae</taxon>
        <taxon>Planktothrix</taxon>
    </lineage>
</organism>
<reference evidence="1 2" key="1">
    <citation type="submission" date="2020-10" db="EMBL/GenBank/DDBJ databases">
        <authorList>
            <person name="Castelo-Branco R."/>
            <person name="Eusebio N."/>
            <person name="Adriana R."/>
            <person name="Vieira A."/>
            <person name="Brugerolle De Fraissinette N."/>
            <person name="Rezende De Castro R."/>
            <person name="Schneider M.P."/>
            <person name="Vasconcelos V."/>
            <person name="Leao P.N."/>
        </authorList>
    </citation>
    <scope>NUCLEOTIDE SEQUENCE [LARGE SCALE GENOMIC DNA]</scope>
    <source>
        <strain evidence="1 2">LEGE 06226</strain>
    </source>
</reference>